<protein>
    <submittedName>
        <fullName evidence="1">Uncharacterized protein</fullName>
    </submittedName>
</protein>
<reference evidence="1" key="1">
    <citation type="submission" date="2022-06" db="EMBL/GenBank/DDBJ databases">
        <title>Uncovering the hologenomic basis of an extraordinary plant invasion.</title>
        <authorList>
            <person name="Bieker V.C."/>
            <person name="Martin M.D."/>
            <person name="Gilbert T."/>
            <person name="Hodgins K."/>
            <person name="Battlay P."/>
            <person name="Petersen B."/>
            <person name="Wilson J."/>
        </authorList>
    </citation>
    <scope>NUCLEOTIDE SEQUENCE</scope>
    <source>
        <strain evidence="1">AA19_3_7</strain>
        <tissue evidence="1">Leaf</tissue>
    </source>
</reference>
<gene>
    <name evidence="1" type="ORF">M8C21_025555</name>
</gene>
<dbReference type="EMBL" id="JAMZMK010011142">
    <property type="protein sequence ID" value="KAI7728797.1"/>
    <property type="molecule type" value="Genomic_DNA"/>
</dbReference>
<organism evidence="1 2">
    <name type="scientific">Ambrosia artemisiifolia</name>
    <name type="common">Common ragweed</name>
    <dbReference type="NCBI Taxonomy" id="4212"/>
    <lineage>
        <taxon>Eukaryota</taxon>
        <taxon>Viridiplantae</taxon>
        <taxon>Streptophyta</taxon>
        <taxon>Embryophyta</taxon>
        <taxon>Tracheophyta</taxon>
        <taxon>Spermatophyta</taxon>
        <taxon>Magnoliopsida</taxon>
        <taxon>eudicotyledons</taxon>
        <taxon>Gunneridae</taxon>
        <taxon>Pentapetalae</taxon>
        <taxon>asterids</taxon>
        <taxon>campanulids</taxon>
        <taxon>Asterales</taxon>
        <taxon>Asteraceae</taxon>
        <taxon>Asteroideae</taxon>
        <taxon>Heliantheae alliance</taxon>
        <taxon>Heliantheae</taxon>
        <taxon>Ambrosia</taxon>
    </lineage>
</organism>
<sequence length="61" mass="7501">QDPVVWDLAGCRWHYLRSGDVYGLYIQDLVVRFVKADRLIKMRKRPWFWMFFFCCNILKIS</sequence>
<evidence type="ECO:0000313" key="1">
    <source>
        <dbReference type="EMBL" id="KAI7728797.1"/>
    </source>
</evidence>
<evidence type="ECO:0000313" key="2">
    <source>
        <dbReference type="Proteomes" id="UP001206925"/>
    </source>
</evidence>
<feature type="non-terminal residue" evidence="1">
    <location>
        <position position="61"/>
    </location>
</feature>
<name>A0AAD5BSR3_AMBAR</name>
<proteinExistence type="predicted"/>
<feature type="non-terminal residue" evidence="1">
    <location>
        <position position="1"/>
    </location>
</feature>
<comment type="caution">
    <text evidence="1">The sequence shown here is derived from an EMBL/GenBank/DDBJ whole genome shotgun (WGS) entry which is preliminary data.</text>
</comment>
<keyword evidence="2" id="KW-1185">Reference proteome</keyword>
<accession>A0AAD5BSR3</accession>
<dbReference type="AlphaFoldDB" id="A0AAD5BSR3"/>
<dbReference type="Proteomes" id="UP001206925">
    <property type="component" value="Unassembled WGS sequence"/>
</dbReference>